<name>A0A931J442_9BURK</name>
<gene>
    <name evidence="5" type="ORF">I7X39_13200</name>
</gene>
<dbReference type="RefSeq" id="WP_198111623.1">
    <property type="nucleotide sequence ID" value="NZ_JAEDAK010000008.1"/>
</dbReference>
<dbReference type="InterPro" id="IPR044946">
    <property type="entry name" value="Restrct_endonuc_typeI_TRD_sf"/>
</dbReference>
<dbReference type="AlphaFoldDB" id="A0A931J442"/>
<feature type="domain" description="Type I restriction modification DNA specificity" evidence="4">
    <location>
        <begin position="89"/>
        <end position="175"/>
    </location>
</feature>
<dbReference type="Proteomes" id="UP000613266">
    <property type="component" value="Unassembled WGS sequence"/>
</dbReference>
<keyword evidence="5" id="KW-0540">Nuclease</keyword>
<accession>A0A931J442</accession>
<keyword evidence="5" id="KW-0378">Hydrolase</keyword>
<evidence type="ECO:0000313" key="5">
    <source>
        <dbReference type="EMBL" id="MBH9577855.1"/>
    </source>
</evidence>
<evidence type="ECO:0000256" key="2">
    <source>
        <dbReference type="ARBA" id="ARBA00022747"/>
    </source>
</evidence>
<dbReference type="EMBL" id="JAEDAK010000008">
    <property type="protein sequence ID" value="MBH9577855.1"/>
    <property type="molecule type" value="Genomic_DNA"/>
</dbReference>
<dbReference type="SUPFAM" id="SSF116734">
    <property type="entry name" value="DNA methylase specificity domain"/>
    <property type="match status" value="2"/>
</dbReference>
<dbReference type="InterPro" id="IPR000055">
    <property type="entry name" value="Restrct_endonuc_typeI_TRD"/>
</dbReference>
<dbReference type="GO" id="GO:0009307">
    <property type="term" value="P:DNA restriction-modification system"/>
    <property type="evidence" value="ECO:0007669"/>
    <property type="project" value="UniProtKB-KW"/>
</dbReference>
<evidence type="ECO:0000256" key="3">
    <source>
        <dbReference type="ARBA" id="ARBA00023125"/>
    </source>
</evidence>
<dbReference type="GO" id="GO:0003677">
    <property type="term" value="F:DNA binding"/>
    <property type="evidence" value="ECO:0007669"/>
    <property type="project" value="UniProtKB-KW"/>
</dbReference>
<evidence type="ECO:0000259" key="4">
    <source>
        <dbReference type="Pfam" id="PF01420"/>
    </source>
</evidence>
<dbReference type="GO" id="GO:0004519">
    <property type="term" value="F:endonuclease activity"/>
    <property type="evidence" value="ECO:0007669"/>
    <property type="project" value="UniProtKB-KW"/>
</dbReference>
<organism evidence="5 6">
    <name type="scientific">Inhella proteolytica</name>
    <dbReference type="NCBI Taxonomy" id="2795029"/>
    <lineage>
        <taxon>Bacteria</taxon>
        <taxon>Pseudomonadati</taxon>
        <taxon>Pseudomonadota</taxon>
        <taxon>Betaproteobacteria</taxon>
        <taxon>Burkholderiales</taxon>
        <taxon>Sphaerotilaceae</taxon>
        <taxon>Inhella</taxon>
    </lineage>
</organism>
<protein>
    <submittedName>
        <fullName evidence="5">Restriction endonuclease subunit S</fullName>
    </submittedName>
</protein>
<sequence length="429" mass="46743">MSSDRLQPLLLDSGSLPPVPPDWRWTKLEDATIALPVGRKYDGKTVVPGGIVPVIDQSPSGVMGHHNDAPGVPASLEDPVFTFANHTCAMRWMTGPFSCIQNVFVFQAREGLDTRYIYYAAQGRVVLEEYKGHAPTFRSMFIPVPPLPEQTRIARLLAVLDNRITLLRETNATLEAIAQALFKSWFVDFDPVRAKQAGRAPEGMDDATAALFPESFEDSELGEVPRGWTCSSLGALCTRVESGGTPKRSVPSYWSGCVPWLTSGEVRNPIVFDTKETISDLGVAESSAKLWPAGTTVVAMYGATAGEVCLLAKPATANQACCGLLPRPGFRAFLFFATRREREALAAKSSGSAQQNLNKGLVESHRLVRPPEVIAFEFESTIGQLLNGWIANEERGQTLTALRDTLLPRLISGQLRLPEAAEFVEEALA</sequence>
<dbReference type="PANTHER" id="PTHR30408:SF13">
    <property type="entry name" value="TYPE I RESTRICTION ENZYME HINDI SPECIFICITY SUBUNIT"/>
    <property type="match status" value="1"/>
</dbReference>
<dbReference type="InterPro" id="IPR052021">
    <property type="entry name" value="Type-I_RS_S_subunit"/>
</dbReference>
<dbReference type="Gene3D" id="3.90.220.20">
    <property type="entry name" value="DNA methylase specificity domains"/>
    <property type="match status" value="2"/>
</dbReference>
<dbReference type="PANTHER" id="PTHR30408">
    <property type="entry name" value="TYPE-1 RESTRICTION ENZYME ECOKI SPECIFICITY PROTEIN"/>
    <property type="match status" value="1"/>
</dbReference>
<evidence type="ECO:0000256" key="1">
    <source>
        <dbReference type="ARBA" id="ARBA00010923"/>
    </source>
</evidence>
<reference evidence="5" key="1">
    <citation type="submission" date="2020-12" db="EMBL/GenBank/DDBJ databases">
        <title>The genome sequence of Inhella sp. 1Y17.</title>
        <authorList>
            <person name="Liu Y."/>
        </authorList>
    </citation>
    <scope>NUCLEOTIDE SEQUENCE</scope>
    <source>
        <strain evidence="5">1Y17</strain>
    </source>
</reference>
<keyword evidence="5" id="KW-0255">Endonuclease</keyword>
<evidence type="ECO:0000313" key="6">
    <source>
        <dbReference type="Proteomes" id="UP000613266"/>
    </source>
</evidence>
<comment type="similarity">
    <text evidence="1">Belongs to the type-I restriction system S methylase family.</text>
</comment>
<dbReference type="Pfam" id="PF01420">
    <property type="entry name" value="Methylase_S"/>
    <property type="match status" value="2"/>
</dbReference>
<keyword evidence="6" id="KW-1185">Reference proteome</keyword>
<comment type="caution">
    <text evidence="5">The sequence shown here is derived from an EMBL/GenBank/DDBJ whole genome shotgun (WGS) entry which is preliminary data.</text>
</comment>
<feature type="domain" description="Type I restriction modification DNA specificity" evidence="4">
    <location>
        <begin position="225"/>
        <end position="365"/>
    </location>
</feature>
<keyword evidence="2" id="KW-0680">Restriction system</keyword>
<keyword evidence="3" id="KW-0238">DNA-binding</keyword>
<proteinExistence type="inferred from homology"/>